<evidence type="ECO:0000256" key="2">
    <source>
        <dbReference type="SAM" id="Phobius"/>
    </source>
</evidence>
<keyword evidence="2" id="KW-0472">Membrane</keyword>
<feature type="region of interest" description="Disordered" evidence="1">
    <location>
        <begin position="588"/>
        <end position="633"/>
    </location>
</feature>
<gene>
    <name evidence="3" type="ORF">M7I_3466</name>
</gene>
<organism evidence="3 4">
    <name type="scientific">Glarea lozoyensis (strain ATCC 74030 / MF5533)</name>
    <dbReference type="NCBI Taxonomy" id="1104152"/>
    <lineage>
        <taxon>Eukaryota</taxon>
        <taxon>Fungi</taxon>
        <taxon>Dikarya</taxon>
        <taxon>Ascomycota</taxon>
        <taxon>Pezizomycotina</taxon>
        <taxon>Leotiomycetes</taxon>
        <taxon>Helotiales</taxon>
        <taxon>Helotiaceae</taxon>
        <taxon>Glarea</taxon>
    </lineage>
</organism>
<accession>H0ELK2</accession>
<keyword evidence="4" id="KW-1185">Reference proteome</keyword>
<dbReference type="AlphaFoldDB" id="H0ELK2"/>
<feature type="compositionally biased region" description="Acidic residues" evidence="1">
    <location>
        <begin position="91"/>
        <end position="128"/>
    </location>
</feature>
<sequence length="852" mass="92371">MSLTNSIVTSGHSQQALVSDSQQALVGHSQQALAGHFETLRKKRRFSTSTYRVEKLVTSSGIDVFDRFLTNERNKAKERRERKGKYPAEGPGEEQEDRDEEDRDEEDRDEEDRDEEDRDEEDRDEEDRDNGHEHERTYNEPEDKILEEKEREELVRKEQEREKKEAEDKKRKGKEPEDNKDEKDGNQNKTNTQAKRANHSPVDFNCVKKLLVKAYVSHNLKPSKANSLVFTNWRARTEEEKRDTPGYHSIEFVGGLASSKLYRTVIKHLACTVQWAYLQEQIPDMWFYPRPFVFEPISQMMRHVDLFSTLPGEEHFHRAIELVDYCEDEQRRLEHGIWYSVYDILNLHLQSYRYRVISFSGALELEKRDVLRSLPSEEQSRPLLVVTMRKRTWEEISEDDEKDKKERDAEKDKKERDTALDNIDPALLDDVPTAGHLVVAQHKMPSALHRAQDVHLHLRACLTCGLCLVAAASTSTIVETKTSTIISCDSGVTDCSGQKSTTAAAPQYGTSAAVATSSIYTASDKTVASSGYQFPSPAASSSKASVSTSAPVVSSVAATTPATSAVIESSKPAASPSVASSAQAPVSSAAYPSSNHTAPATTPASTSTPVVSVNSNSGTNATSKASVVPSGPGSAPTSMVIVTGTAPHTNATVSSIVVVTPTAPSAPASTAITQPTGSGASAHMVVPGIMLGLLAMGACILDDKDIYLSEFGEVLPRRSCLHMLAYCSAFFIFKNLISFVSNHPFVRTVTAAAFRGENAEITNETRCAVTGCCGPSAGGVGSGSEVGWVGGGMGGVGWWGGVGCGGVGVAGVCGVGLAGTAGAMMGLGMGFEGVEFSEEVRLFCGFEAGAEE</sequence>
<feature type="compositionally biased region" description="Basic and acidic residues" evidence="1">
    <location>
        <begin position="129"/>
        <end position="186"/>
    </location>
</feature>
<feature type="region of interest" description="Disordered" evidence="1">
    <location>
        <begin position="396"/>
        <end position="418"/>
    </location>
</feature>
<evidence type="ECO:0000256" key="1">
    <source>
        <dbReference type="SAM" id="MobiDB-lite"/>
    </source>
</evidence>
<keyword evidence="2" id="KW-1133">Transmembrane helix</keyword>
<dbReference type="EMBL" id="AGUE01000078">
    <property type="protein sequence ID" value="EHL00581.1"/>
    <property type="molecule type" value="Genomic_DNA"/>
</dbReference>
<comment type="caution">
    <text evidence="3">The sequence shown here is derived from an EMBL/GenBank/DDBJ whole genome shotgun (WGS) entry which is preliminary data.</text>
</comment>
<reference evidence="3 4" key="1">
    <citation type="journal article" date="2012" name="Eukaryot. Cell">
        <title>Genome sequence of the fungus Glarea lozoyensis: the first genome sequence of a species from the Helotiaceae family.</title>
        <authorList>
            <person name="Youssar L."/>
            <person name="Gruening B.A."/>
            <person name="Erxleben A."/>
            <person name="Guenther S."/>
            <person name="Huettel W."/>
        </authorList>
    </citation>
    <scope>NUCLEOTIDE SEQUENCE [LARGE SCALE GENOMIC DNA]</scope>
    <source>
        <strain evidence="4">ATCC 74030 / MF5533</strain>
    </source>
</reference>
<feature type="compositionally biased region" description="Basic and acidic residues" evidence="1">
    <location>
        <begin position="402"/>
        <end position="418"/>
    </location>
</feature>
<keyword evidence="2" id="KW-0812">Transmembrane</keyword>
<dbReference type="Proteomes" id="UP000005446">
    <property type="component" value="Unassembled WGS sequence"/>
</dbReference>
<name>H0ELK2_GLAL7</name>
<dbReference type="InParanoid" id="H0ELK2"/>
<proteinExistence type="predicted"/>
<dbReference type="HOGENOM" id="CLU_334951_0_0_1"/>
<feature type="compositionally biased region" description="Low complexity" evidence="1">
    <location>
        <begin position="588"/>
        <end position="623"/>
    </location>
</feature>
<feature type="transmembrane region" description="Helical" evidence="2">
    <location>
        <begin position="796"/>
        <end position="819"/>
    </location>
</feature>
<feature type="compositionally biased region" description="Basic and acidic residues" evidence="1">
    <location>
        <begin position="70"/>
        <end position="86"/>
    </location>
</feature>
<evidence type="ECO:0000313" key="4">
    <source>
        <dbReference type="Proteomes" id="UP000005446"/>
    </source>
</evidence>
<evidence type="ECO:0000313" key="3">
    <source>
        <dbReference type="EMBL" id="EHL00581.1"/>
    </source>
</evidence>
<dbReference type="OrthoDB" id="10418863at2759"/>
<feature type="region of interest" description="Disordered" evidence="1">
    <location>
        <begin position="70"/>
        <end position="200"/>
    </location>
</feature>
<protein>
    <submittedName>
        <fullName evidence="3">Uncharacterized protein</fullName>
    </submittedName>
</protein>